<dbReference type="EMBL" id="CP032100">
    <property type="protein sequence ID" value="AXX89351.1"/>
    <property type="molecule type" value="Genomic_DNA"/>
</dbReference>
<evidence type="ECO:0000313" key="1">
    <source>
        <dbReference type="EMBL" id="AXX89351.1"/>
    </source>
</evidence>
<accession>A0AAD0SQ17</accession>
<dbReference type="Proteomes" id="UP000263040">
    <property type="component" value="Chromosome"/>
</dbReference>
<dbReference type="KEGG" id="asui:ASUIS_0860"/>
<name>A0AAD0SQ17_9BACT</name>
<reference evidence="1 2" key="1">
    <citation type="submission" date="2018-08" db="EMBL/GenBank/DDBJ databases">
        <title>Complete genome of the Arcobacter suis type strain LMG 26152.</title>
        <authorList>
            <person name="Miller W.G."/>
            <person name="Yee E."/>
            <person name="Bono J.L."/>
        </authorList>
    </citation>
    <scope>NUCLEOTIDE SEQUENCE [LARGE SCALE GENOMIC DNA]</scope>
    <source>
        <strain evidence="1 2">CECT 7833</strain>
    </source>
</reference>
<proteinExistence type="predicted"/>
<gene>
    <name evidence="1" type="ORF">ASUIS_0860</name>
</gene>
<organism evidence="1 2">
    <name type="scientific">Arcobacter suis CECT 7833</name>
    <dbReference type="NCBI Taxonomy" id="663365"/>
    <lineage>
        <taxon>Bacteria</taxon>
        <taxon>Pseudomonadati</taxon>
        <taxon>Campylobacterota</taxon>
        <taxon>Epsilonproteobacteria</taxon>
        <taxon>Campylobacterales</taxon>
        <taxon>Arcobacteraceae</taxon>
        <taxon>Arcobacter</taxon>
    </lineage>
</organism>
<dbReference type="RefSeq" id="WP_118885907.1">
    <property type="nucleotide sequence ID" value="NZ_CP032100.1"/>
</dbReference>
<evidence type="ECO:0000313" key="2">
    <source>
        <dbReference type="Proteomes" id="UP000263040"/>
    </source>
</evidence>
<protein>
    <submittedName>
        <fullName evidence="1">Uncharacterized protein</fullName>
    </submittedName>
</protein>
<dbReference type="AlphaFoldDB" id="A0AAD0SQ17"/>
<sequence>MIFTKIKDLKYSKEDNSFIDLLATCEEYGEIPMTLNLVDTEDLHYFATGTFDEDKNEILIPLEEYCKKQKIAPYVEPEQVVIIPNSITPLQAKLQLLDEELLDEVEVMVKVDRKIELYWTNAQNFYRNDEILLGMATALGLSDAQLDDLFLQASKL</sequence>
<keyword evidence="2" id="KW-1185">Reference proteome</keyword>